<reference evidence="1" key="1">
    <citation type="journal article" date="2014" name="Front. Microbiol.">
        <title>High frequency of phylogenetically diverse reductive dehalogenase-homologous genes in deep subseafloor sedimentary metagenomes.</title>
        <authorList>
            <person name="Kawai M."/>
            <person name="Futagami T."/>
            <person name="Toyoda A."/>
            <person name="Takaki Y."/>
            <person name="Nishi S."/>
            <person name="Hori S."/>
            <person name="Arai W."/>
            <person name="Tsubouchi T."/>
            <person name="Morono Y."/>
            <person name="Uchiyama I."/>
            <person name="Ito T."/>
            <person name="Fujiyama A."/>
            <person name="Inagaki F."/>
            <person name="Takami H."/>
        </authorList>
    </citation>
    <scope>NUCLEOTIDE SEQUENCE</scope>
    <source>
        <strain evidence="1">Expedition CK06-06</strain>
    </source>
</reference>
<feature type="non-terminal residue" evidence="1">
    <location>
        <position position="1"/>
    </location>
</feature>
<dbReference type="AlphaFoldDB" id="X1N500"/>
<gene>
    <name evidence="1" type="ORF">S06H3_31924</name>
</gene>
<dbReference type="SUPFAM" id="SSF53448">
    <property type="entry name" value="Nucleotide-diphospho-sugar transferases"/>
    <property type="match status" value="1"/>
</dbReference>
<accession>X1N500</accession>
<comment type="caution">
    <text evidence="1">The sequence shown here is derived from an EMBL/GenBank/DDBJ whole genome shotgun (WGS) entry which is preliminary data.</text>
</comment>
<dbReference type="InterPro" id="IPR029044">
    <property type="entry name" value="Nucleotide-diphossugar_trans"/>
</dbReference>
<organism evidence="1">
    <name type="scientific">marine sediment metagenome</name>
    <dbReference type="NCBI Taxonomy" id="412755"/>
    <lineage>
        <taxon>unclassified sequences</taxon>
        <taxon>metagenomes</taxon>
        <taxon>ecological metagenomes</taxon>
    </lineage>
</organism>
<sequence>DIIDKNIIGFGNSGVKVKKLDNLYIPKEILAVDWWIYSILLLNSCKGRYISKAINYYRQHENNLGTSTNLNKNKLLNGVRLKQIHYENLLTYCKNHKIKEATKIYYKKLGEINELDKYIQNDSFCRRYIEVINKNFSEIYNGWWSEILPISEWRKYDERIL</sequence>
<protein>
    <submittedName>
        <fullName evidence="1">Uncharacterized protein</fullName>
    </submittedName>
</protein>
<dbReference type="EMBL" id="BARV01018936">
    <property type="protein sequence ID" value="GAI25326.1"/>
    <property type="molecule type" value="Genomic_DNA"/>
</dbReference>
<name>X1N500_9ZZZZ</name>
<evidence type="ECO:0000313" key="1">
    <source>
        <dbReference type="EMBL" id="GAI25326.1"/>
    </source>
</evidence>
<proteinExistence type="predicted"/>